<name>A0ACC3BW58_PYRYE</name>
<evidence type="ECO:0000313" key="2">
    <source>
        <dbReference type="Proteomes" id="UP000798662"/>
    </source>
</evidence>
<accession>A0ACC3BW58</accession>
<protein>
    <submittedName>
        <fullName evidence="1">Uncharacterized protein</fullName>
    </submittedName>
</protein>
<sequence>METSSPPTGASSPPSPAPGAACVGDDGVASTPLPPPSSVTLATPGAPSAASLTHLIVVAGHAVFHGAPSPAAAAHPSAWTLAPFQATEAPDYENVLFALAAFHTATGAYPATLTVVSWPFKRVRFGDHVATLRWPADRYAFLGVGVPSDAATAEVGERATRRLFGEQPYGGWGVLWAKRLARSWGGQKVGGWGALDGLVAWRGPEPYPGTLPWEEGSAGATEAAAGGAEAVPALGGLSDGKGLAIKAAALAEAEMGAGPAAQGV</sequence>
<proteinExistence type="predicted"/>
<evidence type="ECO:0000313" key="1">
    <source>
        <dbReference type="EMBL" id="KAK1861926.1"/>
    </source>
</evidence>
<dbReference type="Proteomes" id="UP000798662">
    <property type="component" value="Chromosome 1"/>
</dbReference>
<comment type="caution">
    <text evidence="1">The sequence shown here is derived from an EMBL/GenBank/DDBJ whole genome shotgun (WGS) entry which is preliminary data.</text>
</comment>
<gene>
    <name evidence="1" type="ORF">I4F81_004504</name>
</gene>
<keyword evidence="2" id="KW-1185">Reference proteome</keyword>
<organism evidence="1 2">
    <name type="scientific">Pyropia yezoensis</name>
    <name type="common">Susabi-nori</name>
    <name type="synonym">Porphyra yezoensis</name>
    <dbReference type="NCBI Taxonomy" id="2788"/>
    <lineage>
        <taxon>Eukaryota</taxon>
        <taxon>Rhodophyta</taxon>
        <taxon>Bangiophyceae</taxon>
        <taxon>Bangiales</taxon>
        <taxon>Bangiaceae</taxon>
        <taxon>Pyropia</taxon>
    </lineage>
</organism>
<reference evidence="1" key="1">
    <citation type="submission" date="2019-11" db="EMBL/GenBank/DDBJ databases">
        <title>Nori genome reveals adaptations in red seaweeds to the harsh intertidal environment.</title>
        <authorList>
            <person name="Wang D."/>
            <person name="Mao Y."/>
        </authorList>
    </citation>
    <scope>NUCLEOTIDE SEQUENCE</scope>
    <source>
        <tissue evidence="1">Gametophyte</tissue>
    </source>
</reference>
<dbReference type="EMBL" id="CM020618">
    <property type="protein sequence ID" value="KAK1861926.1"/>
    <property type="molecule type" value="Genomic_DNA"/>
</dbReference>